<organism evidence="2 3">
    <name type="scientific">Neobacillus piezotolerans</name>
    <dbReference type="NCBI Taxonomy" id="2259171"/>
    <lineage>
        <taxon>Bacteria</taxon>
        <taxon>Bacillati</taxon>
        <taxon>Bacillota</taxon>
        <taxon>Bacilli</taxon>
        <taxon>Bacillales</taxon>
        <taxon>Bacillaceae</taxon>
        <taxon>Neobacillus</taxon>
    </lineage>
</organism>
<dbReference type="OrthoDB" id="7060422at2"/>
<feature type="transmembrane region" description="Helical" evidence="1">
    <location>
        <begin position="176"/>
        <end position="199"/>
    </location>
</feature>
<dbReference type="Proteomes" id="UP000257144">
    <property type="component" value="Unassembled WGS sequence"/>
</dbReference>
<feature type="transmembrane region" description="Helical" evidence="1">
    <location>
        <begin position="64"/>
        <end position="85"/>
    </location>
</feature>
<proteinExistence type="predicted"/>
<keyword evidence="1" id="KW-0472">Membrane</keyword>
<evidence type="ECO:0000256" key="1">
    <source>
        <dbReference type="SAM" id="Phobius"/>
    </source>
</evidence>
<feature type="transmembrane region" description="Helical" evidence="1">
    <location>
        <begin position="211"/>
        <end position="230"/>
    </location>
</feature>
<accession>A0A3D8GTY8</accession>
<feature type="transmembrane region" description="Helical" evidence="1">
    <location>
        <begin position="149"/>
        <end position="169"/>
    </location>
</feature>
<dbReference type="AlphaFoldDB" id="A0A3D8GTY8"/>
<evidence type="ECO:0000313" key="3">
    <source>
        <dbReference type="Proteomes" id="UP000257144"/>
    </source>
</evidence>
<keyword evidence="3" id="KW-1185">Reference proteome</keyword>
<feature type="transmembrane region" description="Helical" evidence="1">
    <location>
        <begin position="14"/>
        <end position="36"/>
    </location>
</feature>
<dbReference type="RefSeq" id="WP_115451482.1">
    <property type="nucleotide sequence ID" value="NZ_QNQT01000002.1"/>
</dbReference>
<evidence type="ECO:0000313" key="2">
    <source>
        <dbReference type="EMBL" id="RDU37812.1"/>
    </source>
</evidence>
<keyword evidence="1" id="KW-0812">Transmembrane</keyword>
<reference evidence="2 3" key="1">
    <citation type="submission" date="2018-07" db="EMBL/GenBank/DDBJ databases">
        <title>Bacillus sp. YLB-04 draft genome sequence.</title>
        <authorList>
            <person name="Yu L."/>
            <person name="Tang X."/>
        </authorList>
    </citation>
    <scope>NUCLEOTIDE SEQUENCE [LARGE SCALE GENOMIC DNA]</scope>
    <source>
        <strain evidence="2 3">YLB-04</strain>
    </source>
</reference>
<comment type="caution">
    <text evidence="2">The sequence shown here is derived from an EMBL/GenBank/DDBJ whole genome shotgun (WGS) entry which is preliminary data.</text>
</comment>
<gene>
    <name evidence="2" type="ORF">DRW41_08310</name>
</gene>
<name>A0A3D8GTY8_9BACI</name>
<feature type="transmembrane region" description="Helical" evidence="1">
    <location>
        <begin position="97"/>
        <end position="119"/>
    </location>
</feature>
<dbReference type="EMBL" id="QNQT01000002">
    <property type="protein sequence ID" value="RDU37812.1"/>
    <property type="molecule type" value="Genomic_DNA"/>
</dbReference>
<dbReference type="Pfam" id="PF14329">
    <property type="entry name" value="DUF4386"/>
    <property type="match status" value="1"/>
</dbReference>
<keyword evidence="1" id="KW-1133">Transmembrane helix</keyword>
<protein>
    <submittedName>
        <fullName evidence="2">DUF4386 domain-containing protein</fullName>
    </submittedName>
</protein>
<dbReference type="InterPro" id="IPR025495">
    <property type="entry name" value="DUF4386"/>
</dbReference>
<sequence length="239" mass="26107">MYNSVFERSPQRKAALAAGTGLIIMCFAAFFSYGLVLGKLVSEGDAGATFQNIISSHAFFNYGILGWLIVLVCDIVVAWGFYIFLKPVNKHLSLLGLLLRLIYTGILGIAVANLVQISILTNGPLTYSSLDIQHLKAFVMLFLKAFQSMWSIGLIIFGGHLLIVGFITFKSGIVPRIIGILLLVASIAYISIHFNYVFLPQLNGITKVMESILSVPMFLGEISFGVWLLVKGGKIPRSG</sequence>